<comment type="subcellular location">
    <subcellularLocation>
        <location evidence="1 7">Cell membrane</location>
        <topology evidence="1 7">Multi-pass membrane protein</topology>
    </subcellularLocation>
</comment>
<dbReference type="PANTHER" id="PTHR43005:SF2">
    <property type="entry name" value="INTEGRAL MEMBRANE SUGAR TRANSPORT PROTEIN"/>
    <property type="match status" value="1"/>
</dbReference>
<reference evidence="10" key="1">
    <citation type="submission" date="2021-01" db="EMBL/GenBank/DDBJ databases">
        <title>Whole genome shotgun sequence of Actinocatenispora rupis NBRC 107355.</title>
        <authorList>
            <person name="Komaki H."/>
            <person name="Tamura T."/>
        </authorList>
    </citation>
    <scope>NUCLEOTIDE SEQUENCE</scope>
    <source>
        <strain evidence="10">NBRC 107355</strain>
    </source>
</reference>
<feature type="region of interest" description="Disordered" evidence="8">
    <location>
        <begin position="1"/>
        <end position="21"/>
    </location>
</feature>
<evidence type="ECO:0000256" key="3">
    <source>
        <dbReference type="ARBA" id="ARBA00022475"/>
    </source>
</evidence>
<name>A0A8J3NC06_9ACTN</name>
<feature type="transmembrane region" description="Helical" evidence="7">
    <location>
        <begin position="224"/>
        <end position="246"/>
    </location>
</feature>
<dbReference type="RefSeq" id="WP_203657348.1">
    <property type="nucleotide sequence ID" value="NZ_BAAAZM010000006.1"/>
</dbReference>
<keyword evidence="2 7" id="KW-0813">Transport</keyword>
<dbReference type="GO" id="GO:0055085">
    <property type="term" value="P:transmembrane transport"/>
    <property type="evidence" value="ECO:0007669"/>
    <property type="project" value="InterPro"/>
</dbReference>
<feature type="transmembrane region" description="Helical" evidence="7">
    <location>
        <begin position="29"/>
        <end position="50"/>
    </location>
</feature>
<dbReference type="Gene3D" id="1.10.3720.10">
    <property type="entry name" value="MetI-like"/>
    <property type="match status" value="1"/>
</dbReference>
<keyword evidence="3" id="KW-1003">Cell membrane</keyword>
<dbReference type="GO" id="GO:0005886">
    <property type="term" value="C:plasma membrane"/>
    <property type="evidence" value="ECO:0007669"/>
    <property type="project" value="UniProtKB-SubCell"/>
</dbReference>
<evidence type="ECO:0000313" key="11">
    <source>
        <dbReference type="Proteomes" id="UP000612808"/>
    </source>
</evidence>
<protein>
    <submittedName>
        <fullName evidence="10">ABC transporter permease</fullName>
    </submittedName>
</protein>
<dbReference type="InterPro" id="IPR000515">
    <property type="entry name" value="MetI-like"/>
</dbReference>
<keyword evidence="4 7" id="KW-0812">Transmembrane</keyword>
<gene>
    <name evidence="10" type="ORF">Aru02nite_22340</name>
</gene>
<dbReference type="CDD" id="cd06261">
    <property type="entry name" value="TM_PBP2"/>
    <property type="match status" value="1"/>
</dbReference>
<feature type="transmembrane region" description="Helical" evidence="7">
    <location>
        <begin position="176"/>
        <end position="203"/>
    </location>
</feature>
<dbReference type="PANTHER" id="PTHR43005">
    <property type="entry name" value="BLR7065 PROTEIN"/>
    <property type="match status" value="1"/>
</dbReference>
<dbReference type="PROSITE" id="PS50928">
    <property type="entry name" value="ABC_TM1"/>
    <property type="match status" value="1"/>
</dbReference>
<organism evidence="10 11">
    <name type="scientific">Actinocatenispora rupis</name>
    <dbReference type="NCBI Taxonomy" id="519421"/>
    <lineage>
        <taxon>Bacteria</taxon>
        <taxon>Bacillati</taxon>
        <taxon>Actinomycetota</taxon>
        <taxon>Actinomycetes</taxon>
        <taxon>Micromonosporales</taxon>
        <taxon>Micromonosporaceae</taxon>
        <taxon>Actinocatenispora</taxon>
    </lineage>
</organism>
<feature type="domain" description="ABC transmembrane type-1" evidence="9">
    <location>
        <begin position="98"/>
        <end position="303"/>
    </location>
</feature>
<evidence type="ECO:0000256" key="6">
    <source>
        <dbReference type="ARBA" id="ARBA00023136"/>
    </source>
</evidence>
<dbReference type="EMBL" id="BOMB01000012">
    <property type="protein sequence ID" value="GID11345.1"/>
    <property type="molecule type" value="Genomic_DNA"/>
</dbReference>
<dbReference type="InterPro" id="IPR035906">
    <property type="entry name" value="MetI-like_sf"/>
</dbReference>
<dbReference type="AlphaFoldDB" id="A0A8J3NC06"/>
<evidence type="ECO:0000256" key="5">
    <source>
        <dbReference type="ARBA" id="ARBA00022989"/>
    </source>
</evidence>
<evidence type="ECO:0000256" key="1">
    <source>
        <dbReference type="ARBA" id="ARBA00004651"/>
    </source>
</evidence>
<accession>A0A8J3NC06</accession>
<comment type="caution">
    <text evidence="10">The sequence shown here is derived from an EMBL/GenBank/DDBJ whole genome shotgun (WGS) entry which is preliminary data.</text>
</comment>
<keyword evidence="6 7" id="KW-0472">Membrane</keyword>
<feature type="transmembrane region" description="Helical" evidence="7">
    <location>
        <begin position="135"/>
        <end position="156"/>
    </location>
</feature>
<dbReference type="Pfam" id="PF00528">
    <property type="entry name" value="BPD_transp_1"/>
    <property type="match status" value="1"/>
</dbReference>
<keyword evidence="11" id="KW-1185">Reference proteome</keyword>
<keyword evidence="5 7" id="KW-1133">Transmembrane helix</keyword>
<proteinExistence type="inferred from homology"/>
<evidence type="ECO:0000256" key="4">
    <source>
        <dbReference type="ARBA" id="ARBA00022692"/>
    </source>
</evidence>
<dbReference type="Proteomes" id="UP000612808">
    <property type="component" value="Unassembled WGS sequence"/>
</dbReference>
<evidence type="ECO:0000256" key="2">
    <source>
        <dbReference type="ARBA" id="ARBA00022448"/>
    </source>
</evidence>
<evidence type="ECO:0000256" key="8">
    <source>
        <dbReference type="SAM" id="MobiDB-lite"/>
    </source>
</evidence>
<evidence type="ECO:0000259" key="9">
    <source>
        <dbReference type="PROSITE" id="PS50928"/>
    </source>
</evidence>
<sequence>MTTTVQAPRKPATAGRARKNRRNAGTGRFAALLLSPTVLVLALVIGYPIVSAVRLSFLVTHNGINPTTGMVENTTHVGVDNYAAIFSGDTASQFWNAFWNTTTFTVAGVFVETVLGVLMALIMNRAFRGRGLVRASVLVPWAIPTAISGLLWKWIFQSEGIANTLLHTHILWTTEGFHAWVAVLVADVWKTAPFIGLLALAGLQMIPGDVYEAAKVDGSGPWRTFWRITLPLARPALVVAVLFRMLDALRMFDLPFVLIGAHKHSVETLSTFAWYEASNLRYGSAAAYSTVLFLYIALVAFVFVKVLGADLVGRGVSGRKS</sequence>
<evidence type="ECO:0000256" key="7">
    <source>
        <dbReference type="RuleBase" id="RU363032"/>
    </source>
</evidence>
<feature type="transmembrane region" description="Helical" evidence="7">
    <location>
        <begin position="104"/>
        <end position="123"/>
    </location>
</feature>
<dbReference type="SUPFAM" id="SSF161098">
    <property type="entry name" value="MetI-like"/>
    <property type="match status" value="1"/>
</dbReference>
<feature type="transmembrane region" description="Helical" evidence="7">
    <location>
        <begin position="285"/>
        <end position="304"/>
    </location>
</feature>
<comment type="similarity">
    <text evidence="7">Belongs to the binding-protein-dependent transport system permease family.</text>
</comment>
<evidence type="ECO:0000313" key="10">
    <source>
        <dbReference type="EMBL" id="GID11345.1"/>
    </source>
</evidence>